<accession>A0A445MJG1</accession>
<dbReference type="AlphaFoldDB" id="A0A445MJG1"/>
<reference evidence="1" key="1">
    <citation type="journal article" date="2018" name="Data Brief">
        <title>Genome sequence data from 17 accessions of Ensete ventricosum, a staple food crop for millions in Ethiopia.</title>
        <authorList>
            <person name="Yemataw Z."/>
            <person name="Muzemil S."/>
            <person name="Ambachew D."/>
            <person name="Tripathi L."/>
            <person name="Tesfaye K."/>
            <person name="Chala A."/>
            <person name="Farbos A."/>
            <person name="O'Neill P."/>
            <person name="Moore K."/>
            <person name="Grant M."/>
            <person name="Studholme D.J."/>
        </authorList>
    </citation>
    <scope>NUCLEOTIDE SEQUENCE [LARGE SCALE GENOMIC DNA]</scope>
    <source>
        <tissue evidence="1">Leaf</tissue>
    </source>
</reference>
<proteinExistence type="predicted"/>
<dbReference type="EMBL" id="KV876230">
    <property type="protein sequence ID" value="RZR74399.1"/>
    <property type="molecule type" value="Genomic_DNA"/>
</dbReference>
<dbReference type="Proteomes" id="UP000290560">
    <property type="component" value="Unassembled WGS sequence"/>
</dbReference>
<evidence type="ECO:0000313" key="1">
    <source>
        <dbReference type="EMBL" id="RZR74399.1"/>
    </source>
</evidence>
<name>A0A445MJG1_ENSVE</name>
<gene>
    <name evidence="1" type="ORF">BHM03_00036483</name>
</gene>
<organism evidence="1">
    <name type="scientific">Ensete ventricosum</name>
    <name type="common">Abyssinian banana</name>
    <name type="synonym">Musa ensete</name>
    <dbReference type="NCBI Taxonomy" id="4639"/>
    <lineage>
        <taxon>Eukaryota</taxon>
        <taxon>Viridiplantae</taxon>
        <taxon>Streptophyta</taxon>
        <taxon>Embryophyta</taxon>
        <taxon>Tracheophyta</taxon>
        <taxon>Spermatophyta</taxon>
        <taxon>Magnoliopsida</taxon>
        <taxon>Liliopsida</taxon>
        <taxon>Zingiberales</taxon>
        <taxon>Musaceae</taxon>
        <taxon>Ensete</taxon>
    </lineage>
</organism>
<sequence>MGGCPCGRRRYPWWVDGCCCPQAAAPAGLVLTSASLVAGRYLCPRRHLCGYRPLVSWLRASTALVEVLAMVGRPLSSLPSLQNTIRMRRTVLRDSISSHAV</sequence>
<protein>
    <submittedName>
        <fullName evidence="1">Uncharacterized protein</fullName>
    </submittedName>
</protein>